<dbReference type="OrthoDB" id="5835923at2759"/>
<dbReference type="PANTHER" id="PTHR21733:SF9">
    <property type="entry name" value="IGGFC_BINDING DOMAIN-CONTAINING PROTEIN"/>
    <property type="match status" value="1"/>
</dbReference>
<dbReference type="Proteomes" id="UP000008068">
    <property type="component" value="Unassembled WGS sequence"/>
</dbReference>
<dbReference type="STRING" id="135651.G0M8W6"/>
<feature type="chain" id="PRO_5003403548" evidence="2">
    <location>
        <begin position="17"/>
        <end position="471"/>
    </location>
</feature>
<dbReference type="eggNOG" id="ENOG502RVQD">
    <property type="taxonomic scope" value="Eukaryota"/>
</dbReference>
<protein>
    <submittedName>
        <fullName evidence="3">Uncharacterized protein</fullName>
    </submittedName>
</protein>
<evidence type="ECO:0000313" key="3">
    <source>
        <dbReference type="EMBL" id="EGT30789.1"/>
    </source>
</evidence>
<feature type="region of interest" description="Disordered" evidence="1">
    <location>
        <begin position="411"/>
        <end position="471"/>
    </location>
</feature>
<dbReference type="FunCoup" id="G0M8W6">
    <property type="interactions" value="1682"/>
</dbReference>
<feature type="compositionally biased region" description="Basic and acidic residues" evidence="1">
    <location>
        <begin position="462"/>
        <end position="471"/>
    </location>
</feature>
<sequence>MFLLFFCSILFQLSYSQKVIPLNSFLGNNKDNRIDVTPPYSLYVSAHQDSADILRQIYVKTMNNQIMSLDQLKHNKASNKSGLLTPMRIQSQAFVSTMLNDQQMGALDGFMYITTEKQGNSDNFKVFDVDQSQAIQTSSLICDPCTLVFLNTNNQMTPVQSSVISKWQQDPSGVVKMYRGFPSDNDELQDSQIFSNPIKTAGLGMVLAPTVEKFSVSLGTFYLKTTSDLYFVIEPDYFDLDGYGTSGYHSTGFYMKSRIQNPKNVTVLCVRDTRFNGTTGSNVIGSLPNPAGRVTVSENDVTSNSGSTTPASQINGWSTKWIGQNLTISSKYSEGGEYFVQYFVIQDQQISQDGPTTQSVETTTKGGSVVDCMIGTMVMVMRWRPSFLLFEIFILEDSEAVFLTLREKRGEKRESSETREMSAASSEARQAMEPRATKIKDRNHEQTALTDDNNNKNFEMYQKWEDQKKFS</sequence>
<dbReference type="GO" id="GO:0045121">
    <property type="term" value="C:membrane raft"/>
    <property type="evidence" value="ECO:0007669"/>
    <property type="project" value="TreeGrafter"/>
</dbReference>
<dbReference type="InterPro" id="IPR005071">
    <property type="entry name" value="Glycoprotein"/>
</dbReference>
<feature type="compositionally biased region" description="Polar residues" evidence="1">
    <location>
        <begin position="446"/>
        <end position="457"/>
    </location>
</feature>
<reference evidence="4" key="1">
    <citation type="submission" date="2011-07" db="EMBL/GenBank/DDBJ databases">
        <authorList>
            <consortium name="Caenorhabditis brenneri Sequencing and Analysis Consortium"/>
            <person name="Wilson R.K."/>
        </authorList>
    </citation>
    <scope>NUCLEOTIDE SEQUENCE [LARGE SCALE GENOMIC DNA]</scope>
    <source>
        <strain evidence="4">PB2801</strain>
    </source>
</reference>
<dbReference type="PANTHER" id="PTHR21733">
    <property type="entry name" value="CUB_2 DOMAIN-CONTAINING PROTEIN-RELATED-RELATED"/>
    <property type="match status" value="1"/>
</dbReference>
<dbReference type="Pfam" id="PF03409">
    <property type="entry name" value="Glycoprotein"/>
    <property type="match status" value="1"/>
</dbReference>
<gene>
    <name evidence="3" type="ORF">CAEBREN_07061</name>
</gene>
<feature type="compositionally biased region" description="Basic and acidic residues" evidence="1">
    <location>
        <begin position="411"/>
        <end position="420"/>
    </location>
</feature>
<proteinExistence type="predicted"/>
<keyword evidence="4" id="KW-1185">Reference proteome</keyword>
<accession>G0M8W6</accession>
<feature type="compositionally biased region" description="Basic and acidic residues" evidence="1">
    <location>
        <begin position="430"/>
        <end position="445"/>
    </location>
</feature>
<organism evidence="4">
    <name type="scientific">Caenorhabditis brenneri</name>
    <name type="common">Nematode worm</name>
    <dbReference type="NCBI Taxonomy" id="135651"/>
    <lineage>
        <taxon>Eukaryota</taxon>
        <taxon>Metazoa</taxon>
        <taxon>Ecdysozoa</taxon>
        <taxon>Nematoda</taxon>
        <taxon>Chromadorea</taxon>
        <taxon>Rhabditida</taxon>
        <taxon>Rhabditina</taxon>
        <taxon>Rhabditomorpha</taxon>
        <taxon>Rhabditoidea</taxon>
        <taxon>Rhabditidae</taxon>
        <taxon>Peloderinae</taxon>
        <taxon>Caenorhabditis</taxon>
    </lineage>
</organism>
<feature type="signal peptide" evidence="2">
    <location>
        <begin position="1"/>
        <end position="16"/>
    </location>
</feature>
<dbReference type="HOGENOM" id="CLU_046187_0_0_1"/>
<name>G0M8W6_CAEBE</name>
<evidence type="ECO:0000256" key="2">
    <source>
        <dbReference type="SAM" id="SignalP"/>
    </source>
</evidence>
<dbReference type="GO" id="GO:0045087">
    <property type="term" value="P:innate immune response"/>
    <property type="evidence" value="ECO:0007669"/>
    <property type="project" value="TreeGrafter"/>
</dbReference>
<dbReference type="AlphaFoldDB" id="G0M8W6"/>
<evidence type="ECO:0000313" key="4">
    <source>
        <dbReference type="Proteomes" id="UP000008068"/>
    </source>
</evidence>
<dbReference type="OMA" id="FMYITTE"/>
<keyword evidence="2" id="KW-0732">Signal</keyword>
<dbReference type="EMBL" id="GL379787">
    <property type="protein sequence ID" value="EGT30789.1"/>
    <property type="molecule type" value="Genomic_DNA"/>
</dbReference>
<evidence type="ECO:0000256" key="1">
    <source>
        <dbReference type="SAM" id="MobiDB-lite"/>
    </source>
</evidence>
<dbReference type="InParanoid" id="G0M8W6"/>